<proteinExistence type="predicted"/>
<sequence length="294" mass="33190">MQQIIFLVTSLNGMHKPNFTQQLPQAVKQGVPVSVLVALVDFEATWKVRTFLNRLARKNPGVSDVKLVTLADLYQDEQGLKLTSGERNTPILTNFDERLFADNEEQVKRYLDAGHLVAELRQIDDETPKVLRQYHADQLVQIDTYGLSGQVVGIEKIADEVAQTSYVLNAKGEAVLRFVRHERPINHVFNLSDTSAMMATEFADAKQNAALANMTKRQRSKAEAATVDHTAIVSATETYYGVLAYSNYRRFDDLYTFYQAVLSHMLTPETRLYVDLAINAAISPQMPNQLIFNY</sequence>
<protein>
    <submittedName>
        <fullName evidence="1">Uncharacterized protein</fullName>
    </submittedName>
</protein>
<comment type="caution">
    <text evidence="1">The sequence shown here is derived from an EMBL/GenBank/DDBJ whole genome shotgun (WGS) entry which is preliminary data.</text>
</comment>
<name>A0ABW1UD30_9LACO</name>
<reference evidence="2" key="1">
    <citation type="journal article" date="2019" name="Int. J. Syst. Evol. Microbiol.">
        <title>The Global Catalogue of Microorganisms (GCM) 10K type strain sequencing project: providing services to taxonomists for standard genome sequencing and annotation.</title>
        <authorList>
            <consortium name="The Broad Institute Genomics Platform"/>
            <consortium name="The Broad Institute Genome Sequencing Center for Infectious Disease"/>
            <person name="Wu L."/>
            <person name="Ma J."/>
        </authorList>
    </citation>
    <scope>NUCLEOTIDE SEQUENCE [LARGE SCALE GENOMIC DNA]</scope>
    <source>
        <strain evidence="2">CCM 8893</strain>
    </source>
</reference>
<dbReference type="EMBL" id="JBHSSO010000071">
    <property type="protein sequence ID" value="MFC6291048.1"/>
    <property type="molecule type" value="Genomic_DNA"/>
</dbReference>
<keyword evidence="2" id="KW-1185">Reference proteome</keyword>
<dbReference type="RefSeq" id="WP_125574802.1">
    <property type="nucleotide sequence ID" value="NZ_JBHSSO010000071.1"/>
</dbReference>
<evidence type="ECO:0000313" key="1">
    <source>
        <dbReference type="EMBL" id="MFC6291048.1"/>
    </source>
</evidence>
<dbReference type="Proteomes" id="UP001596258">
    <property type="component" value="Unassembled WGS sequence"/>
</dbReference>
<organism evidence="1 2">
    <name type="scientific">Levilactobacillus angrenensis</name>
    <dbReference type="NCBI Taxonomy" id="2486020"/>
    <lineage>
        <taxon>Bacteria</taxon>
        <taxon>Bacillati</taxon>
        <taxon>Bacillota</taxon>
        <taxon>Bacilli</taxon>
        <taxon>Lactobacillales</taxon>
        <taxon>Lactobacillaceae</taxon>
        <taxon>Levilactobacillus</taxon>
    </lineage>
</organism>
<evidence type="ECO:0000313" key="2">
    <source>
        <dbReference type="Proteomes" id="UP001596258"/>
    </source>
</evidence>
<accession>A0ABW1UD30</accession>
<gene>
    <name evidence="1" type="ORF">ACFP1M_12795</name>
</gene>